<feature type="domain" description="GmrSD restriction endonucleases N-terminal" evidence="1">
    <location>
        <begin position="11"/>
        <end position="238"/>
    </location>
</feature>
<sequence>MSQARQHSFATLFSAVDAVEIPIIQRDYAQGRKQSADVLDAFLTSLHGALQGEPGQALDLDFIYGTFEDEGSKVLSLLDGQQRLTTLFLLHWYVAMCEGQLEDFRARWTKRGRSRFTYATRPSSLEFFDALANAVLHPPAGGSGWSGKLSAVLIDSNWFFLSWRNDPTVKACMATLDAIVSGFGITKDLYPRLIDEERPPVTFHFLDLERFGLTDDLYIKMNARGKPLTPFENFKAWLVGRVTNEPWAKGFDLALDQKWMDLFWRLAPKQNSAAVASAVDDLYLRFMYVMAFFDACIRLERGYSAPRAAVDWLQKLRHARGYIPLRALEAQGAFAGSAIQVASVVLDHLSGPAFEADIKTLERALAPTSDYADLVRLFSVVAWANSGAVKSNTPNLEAERSRWDRVISNLLANHRIDEVYTASTTIRGVQALASHAGALYDALSRAEAIPGFGAEQAKEEIRKARLIVEDPTRESLFIEAESHPYLQGRIGFLLDFSSAPEEPFDRDAFVRYSQRARAVLDDGLRASAEHLLERAMLSIEDYLIERGGSKFSFCSADGGTYRERSENWFRVIGRSAFKVLLDGVDGDAHSSLLALIGAATCTDWRRYVIAEPRLIDYCKERLIHRDVLGNIYLVSRKRLSGYHVELRSYALYWALQARPREVLPGLGYRYEETYDETPPGLIVQIDAQDLRIAYGSGSWSCSGPSGQVPFPVALVEFMESCGFTEPKA</sequence>
<gene>
    <name evidence="2" type="ordered locus">azo2046</name>
</gene>
<dbReference type="EMBL" id="AM406670">
    <property type="protein sequence ID" value="CAL94663.1"/>
    <property type="molecule type" value="Genomic_DNA"/>
</dbReference>
<evidence type="ECO:0000313" key="3">
    <source>
        <dbReference type="Proteomes" id="UP000002588"/>
    </source>
</evidence>
<protein>
    <recommendedName>
        <fullName evidence="1">GmrSD restriction endonucleases N-terminal domain-containing protein</fullName>
    </recommendedName>
</protein>
<dbReference type="AlphaFoldDB" id="A1K758"/>
<dbReference type="PANTHER" id="PTHR35149">
    <property type="entry name" value="SLL5132 PROTEIN"/>
    <property type="match status" value="1"/>
</dbReference>
<proteinExistence type="predicted"/>
<dbReference type="Pfam" id="PF03235">
    <property type="entry name" value="GmrSD_N"/>
    <property type="match status" value="1"/>
</dbReference>
<name>A1K758_AZOSB</name>
<reference evidence="2 3" key="1">
    <citation type="journal article" date="2006" name="Nat. Biotechnol.">
        <title>Complete genome of the mutualistic, N2-fixing grass endophyte Azoarcus sp. strain BH72.</title>
        <authorList>
            <person name="Krause A."/>
            <person name="Ramakumar A."/>
            <person name="Bartels D."/>
            <person name="Battistoni F."/>
            <person name="Bekel T."/>
            <person name="Boch J."/>
            <person name="Boehm M."/>
            <person name="Friedrich F."/>
            <person name="Hurek T."/>
            <person name="Krause L."/>
            <person name="Linke B."/>
            <person name="McHardy A.C."/>
            <person name="Sarkar A."/>
            <person name="Schneiker S."/>
            <person name="Syed A.A."/>
            <person name="Thauer R."/>
            <person name="Vorhoelter F.-J."/>
            <person name="Weidner S."/>
            <person name="Puehler A."/>
            <person name="Reinhold-Hurek B."/>
            <person name="Kaiser O."/>
            <person name="Goesmann A."/>
        </authorList>
    </citation>
    <scope>NUCLEOTIDE SEQUENCE [LARGE SCALE GENOMIC DNA]</scope>
    <source>
        <strain evidence="2 3">BH72</strain>
    </source>
</reference>
<dbReference type="HOGENOM" id="CLU_019971_0_0_4"/>
<dbReference type="eggNOG" id="COG1479">
    <property type="taxonomic scope" value="Bacteria"/>
</dbReference>
<organism evidence="2 3">
    <name type="scientific">Azoarcus sp. (strain BH72)</name>
    <dbReference type="NCBI Taxonomy" id="418699"/>
    <lineage>
        <taxon>Bacteria</taxon>
        <taxon>Pseudomonadati</taxon>
        <taxon>Pseudomonadota</taxon>
        <taxon>Betaproteobacteria</taxon>
        <taxon>Rhodocyclales</taxon>
        <taxon>Zoogloeaceae</taxon>
        <taxon>Azoarcus</taxon>
    </lineage>
</organism>
<keyword evidence="3" id="KW-1185">Reference proteome</keyword>
<accession>A1K758</accession>
<dbReference type="PANTHER" id="PTHR35149:SF2">
    <property type="entry name" value="DUF262 DOMAIN-CONTAINING PROTEIN"/>
    <property type="match status" value="1"/>
</dbReference>
<dbReference type="InterPro" id="IPR004919">
    <property type="entry name" value="GmrSD_N"/>
</dbReference>
<dbReference type="RefSeq" id="WP_011765777.1">
    <property type="nucleotide sequence ID" value="NC_008702.1"/>
</dbReference>
<dbReference type="KEGG" id="azo:azo2046"/>
<dbReference type="Proteomes" id="UP000002588">
    <property type="component" value="Chromosome"/>
</dbReference>
<evidence type="ECO:0000259" key="1">
    <source>
        <dbReference type="Pfam" id="PF03235"/>
    </source>
</evidence>
<evidence type="ECO:0000313" key="2">
    <source>
        <dbReference type="EMBL" id="CAL94663.1"/>
    </source>
</evidence>